<feature type="compositionally biased region" description="Polar residues" evidence="3">
    <location>
        <begin position="530"/>
        <end position="541"/>
    </location>
</feature>
<evidence type="ECO:0000256" key="2">
    <source>
        <dbReference type="PROSITE-ProRule" id="PRU00192"/>
    </source>
</evidence>
<dbReference type="OrthoDB" id="27823at2759"/>
<evidence type="ECO:0000313" key="5">
    <source>
        <dbReference type="Ensembl" id="ENSSFOP00015013197.2"/>
    </source>
</evidence>
<feature type="compositionally biased region" description="Basic and acidic residues" evidence="3">
    <location>
        <begin position="390"/>
        <end position="399"/>
    </location>
</feature>
<dbReference type="Ensembl" id="ENSSFOT00015013362.2">
    <property type="protein sequence ID" value="ENSSFOP00015013197.2"/>
    <property type="gene ID" value="ENSSFOG00015033078.1"/>
</dbReference>
<accession>A0A8C9REW0</accession>
<feature type="domain" description="SH3" evidence="4">
    <location>
        <begin position="912"/>
        <end position="971"/>
    </location>
</feature>
<name>A0A8C9REW0_SCLFO</name>
<dbReference type="SUPFAM" id="SSF50044">
    <property type="entry name" value="SH3-domain"/>
    <property type="match status" value="3"/>
</dbReference>
<feature type="compositionally biased region" description="Pro residues" evidence="3">
    <location>
        <begin position="567"/>
        <end position="587"/>
    </location>
</feature>
<evidence type="ECO:0000313" key="6">
    <source>
        <dbReference type="Proteomes" id="UP000694397"/>
    </source>
</evidence>
<keyword evidence="6" id="KW-1185">Reference proteome</keyword>
<gene>
    <name evidence="5" type="primary">LOC108936662</name>
</gene>
<dbReference type="PANTHER" id="PTHR14167:SF116">
    <property type="entry name" value="CAP, ISOFORM AC"/>
    <property type="match status" value="1"/>
</dbReference>
<dbReference type="Proteomes" id="UP000694397">
    <property type="component" value="Chromosome 3"/>
</dbReference>
<dbReference type="PRINTS" id="PR00499">
    <property type="entry name" value="P67PHOX"/>
</dbReference>
<dbReference type="Pfam" id="PF00018">
    <property type="entry name" value="SH3_1"/>
    <property type="match status" value="2"/>
</dbReference>
<keyword evidence="1 2" id="KW-0728">SH3 domain</keyword>
<proteinExistence type="predicted"/>
<dbReference type="SMART" id="SM00326">
    <property type="entry name" value="SH3"/>
    <property type="match status" value="3"/>
</dbReference>
<feature type="domain" description="SH3" evidence="4">
    <location>
        <begin position="744"/>
        <end position="803"/>
    </location>
</feature>
<dbReference type="Gene3D" id="2.30.30.40">
    <property type="entry name" value="SH3 Domains"/>
    <property type="match status" value="3"/>
</dbReference>
<dbReference type="InterPro" id="IPR001452">
    <property type="entry name" value="SH3_domain"/>
</dbReference>
<feature type="compositionally biased region" description="Basic and acidic residues" evidence="3">
    <location>
        <begin position="69"/>
        <end position="78"/>
    </location>
</feature>
<dbReference type="InterPro" id="IPR050384">
    <property type="entry name" value="Endophilin_SH3RF"/>
</dbReference>
<reference evidence="5" key="3">
    <citation type="submission" date="2025-09" db="UniProtKB">
        <authorList>
            <consortium name="Ensembl"/>
        </authorList>
    </citation>
    <scope>IDENTIFICATION</scope>
</reference>
<dbReference type="AlphaFoldDB" id="A0A8C9REW0"/>
<feature type="compositionally biased region" description="Low complexity" evidence="3">
    <location>
        <begin position="142"/>
        <end position="155"/>
    </location>
</feature>
<reference evidence="5" key="2">
    <citation type="submission" date="2025-08" db="UniProtKB">
        <authorList>
            <consortium name="Ensembl"/>
        </authorList>
    </citation>
    <scope>IDENTIFICATION</scope>
</reference>
<evidence type="ECO:0000259" key="4">
    <source>
        <dbReference type="PROSITE" id="PS50002"/>
    </source>
</evidence>
<sequence length="976" mass="103832">MAEARVEEDEEGLRETREAAFRRTGFRPQDGSTDCTERHKPDRRSSSQGPLSSIRAAIKKTTRTNPLSDHPRDRRRPEITIVSAEPLPTSPWFPGNPAGFPPPTPSSQPIWGGSISVSSQPPPSYDQVIKEKTREQVNPLGTTPLRSTTTTATQTELEPGPGAHLDPGLNVMSKALEKKGFNLRRPPKPPRPAFPSEIKPVPSGATVAPENSQGDKLSEERVEIDIHPIEVSDGLLDLGCQLPSDPPVSLPERSRVQPDLCEPCLISLDSPTELNEFSIPSSDASAFRPTGEENKRPVPRPRLKTPAAKEVKVQTLVRLTDDGENAQLTFNSGEVSTGRYLQELLDIFGPEEPHFPSQPGDQSERSEDMSTLRAKIQAFEKQSATSSEDGEVKKPEPRPRVQQPRPAAMAAKPTLAPKPTSKNIWEGGLPAGSSAGADGCKDVHSALSSSPRPVLPTPSTTETDGKEKRPSRPPVAPRAKTFQAKDKASAIESPAPLGQAGPMTDLISFSVDTSNLQPVPSHAHSEDTGSDSYVPSKQDSNPPVVPRKPTLTRLPSRPGKPSEAEPSDPPPPLPTEKPVSGLPPPVAQKPSIASQATAAPRALESSQSEGFCSSLAGKSIPQRGKIPPPRPPPLKGTPGRPPPPRPAPCRSGPDSGPKDTSSQGSQKKGPALPPRPSPGHALLSRKTKEEVLIELGQSEGSAAERRAGEPKSPEAPSSVRIVSPAACGSAHLQAPVPGQGLKDSHGLHAEVLRDFTAGGPDELPLKAGDRVSMMQRVDGDWFRGTCRSASGIFPASHVKVLSSVPSAESGKTAKPTATLVSGPRCVARFAFAGDHGDELSLSEGDVVKLVEYVDREWARGELDGLVGIFPLNFVEIVQDLPAPAAQPSGVCGMTSSLKKQEAAEVSAVTGDPPGEWAVALYSFTAQTDEDLSFQQGEHILVTQHVDSDWCCGRLNGREGLFPKAFVQIPAGDKCGM</sequence>
<feature type="region of interest" description="Disordered" evidence="3">
    <location>
        <begin position="181"/>
        <end position="220"/>
    </location>
</feature>
<feature type="compositionally biased region" description="Polar residues" evidence="3">
    <location>
        <begin position="446"/>
        <end position="462"/>
    </location>
</feature>
<feature type="compositionally biased region" description="Acidic residues" evidence="3">
    <location>
        <begin position="1"/>
        <end position="12"/>
    </location>
</feature>
<feature type="compositionally biased region" description="Low complexity" evidence="3">
    <location>
        <begin position="400"/>
        <end position="411"/>
    </location>
</feature>
<dbReference type="PANTHER" id="PTHR14167">
    <property type="entry name" value="SH3 DOMAIN-CONTAINING"/>
    <property type="match status" value="1"/>
</dbReference>
<feature type="compositionally biased region" description="Pro residues" evidence="3">
    <location>
        <begin position="626"/>
        <end position="647"/>
    </location>
</feature>
<feature type="region of interest" description="Disordered" evidence="3">
    <location>
        <begin position="1"/>
        <end position="168"/>
    </location>
</feature>
<dbReference type="InterPro" id="IPR036028">
    <property type="entry name" value="SH3-like_dom_sf"/>
</dbReference>
<feature type="compositionally biased region" description="Basic and acidic residues" evidence="3">
    <location>
        <begin position="35"/>
        <end position="45"/>
    </location>
</feature>
<dbReference type="PROSITE" id="PS50002">
    <property type="entry name" value="SH3"/>
    <property type="match status" value="3"/>
</dbReference>
<dbReference type="GeneTree" id="ENSGT00940000155694"/>
<feature type="domain" description="SH3" evidence="4">
    <location>
        <begin position="820"/>
        <end position="879"/>
    </location>
</feature>
<evidence type="ECO:0000256" key="3">
    <source>
        <dbReference type="SAM" id="MobiDB-lite"/>
    </source>
</evidence>
<evidence type="ECO:0000256" key="1">
    <source>
        <dbReference type="ARBA" id="ARBA00022443"/>
    </source>
</evidence>
<feature type="region of interest" description="Disordered" evidence="3">
    <location>
        <begin position="341"/>
        <end position="719"/>
    </location>
</feature>
<protein>
    <recommendedName>
        <fullName evidence="4">SH3 domain-containing protein</fullName>
    </recommendedName>
</protein>
<organism evidence="5 6">
    <name type="scientific">Scleropages formosus</name>
    <name type="common">Asian bonytongue</name>
    <name type="synonym">Osteoglossum formosum</name>
    <dbReference type="NCBI Taxonomy" id="113540"/>
    <lineage>
        <taxon>Eukaryota</taxon>
        <taxon>Metazoa</taxon>
        <taxon>Chordata</taxon>
        <taxon>Craniata</taxon>
        <taxon>Vertebrata</taxon>
        <taxon>Euteleostomi</taxon>
        <taxon>Actinopterygii</taxon>
        <taxon>Neopterygii</taxon>
        <taxon>Teleostei</taxon>
        <taxon>Osteoglossocephala</taxon>
        <taxon>Osteoglossomorpha</taxon>
        <taxon>Osteoglossiformes</taxon>
        <taxon>Osteoglossidae</taxon>
        <taxon>Scleropages</taxon>
    </lineage>
</organism>
<feature type="compositionally biased region" description="Basic and acidic residues" evidence="3">
    <location>
        <begin position="702"/>
        <end position="712"/>
    </location>
</feature>
<dbReference type="Pfam" id="PF14604">
    <property type="entry name" value="SH3_9"/>
    <property type="match status" value="1"/>
</dbReference>
<reference evidence="5 6" key="1">
    <citation type="submission" date="2019-04" db="EMBL/GenBank/DDBJ databases">
        <authorList>
            <consortium name="Wellcome Sanger Institute Data Sharing"/>
        </authorList>
    </citation>
    <scope>NUCLEOTIDE SEQUENCE [LARGE SCALE GENOMIC DNA]</scope>
</reference>
<feature type="region of interest" description="Disordered" evidence="3">
    <location>
        <begin position="277"/>
        <end position="309"/>
    </location>
</feature>